<sequence>MEYVIKKTSINRFIQLLLLVAFFIMMNILYPNFLVKHYEYSGFTSDGVTVLELLIAIVLFGGSLFLLFSIGSSFLRIVSGVFQILFLIPNIILWMHREYTIIPSLMVLLFIALLSWDMFRIPNLRMPILSIREQSLVFLLLSVIGFIPFAIIYDFHFDLSLFTFSGAIYEIRKEVSHVNIPFLGYLLSPYVKVLLPMMIAYYLLHKRYWLGLVGVTLMILMFTLTPHKSIIFSAVVVLGFALVKKHDYQFTLLLSGILVFTLIGTIAASNGELMLNSLMVRRVFFLPAYLNQAYLDFFEGENLYYGYSFMSSFFDYPYPFEPASMIGLIYFGEESVNANSGFISDSVINLGYVGLFFITVLVALMFMFFDSLNISAGFFGLYFLFIFTLLNSGLFTSMLTHGGFALILFSMIFLNQTAKSTLDNPADNESEYNNS</sequence>
<keyword evidence="1" id="KW-0472">Membrane</keyword>
<evidence type="ECO:0000313" key="2">
    <source>
        <dbReference type="EMBL" id="KAB1065713.1"/>
    </source>
</evidence>
<feature type="transmembrane region" description="Helical" evidence="1">
    <location>
        <begin position="182"/>
        <end position="204"/>
    </location>
</feature>
<feature type="transmembrane region" description="Helical" evidence="1">
    <location>
        <begin position="381"/>
        <end position="414"/>
    </location>
</feature>
<dbReference type="OrthoDB" id="1437428at2"/>
<dbReference type="Proteomes" id="UP000435357">
    <property type="component" value="Unassembled WGS sequence"/>
</dbReference>
<reference evidence="2 3" key="1">
    <citation type="submission" date="2019-09" db="EMBL/GenBank/DDBJ databases">
        <title>Genomes of Cryomorphaceae.</title>
        <authorList>
            <person name="Bowman J.P."/>
        </authorList>
    </citation>
    <scope>NUCLEOTIDE SEQUENCE [LARGE SCALE GENOMIC DNA]</scope>
    <source>
        <strain evidence="2 3">KCTC 52047</strain>
    </source>
</reference>
<dbReference type="RefSeq" id="WP_151166538.1">
    <property type="nucleotide sequence ID" value="NZ_WACR01000002.1"/>
</dbReference>
<proteinExistence type="predicted"/>
<keyword evidence="1" id="KW-1133">Transmembrane helix</keyword>
<dbReference type="AlphaFoldDB" id="A0A6N6MA26"/>
<feature type="transmembrane region" description="Helical" evidence="1">
    <location>
        <begin position="248"/>
        <end position="269"/>
    </location>
</feature>
<keyword evidence="1" id="KW-0812">Transmembrane</keyword>
<name>A0A6N6MA26_9FLAO</name>
<feature type="transmembrane region" description="Helical" evidence="1">
    <location>
        <begin position="136"/>
        <end position="155"/>
    </location>
</feature>
<comment type="caution">
    <text evidence="2">The sequence shown here is derived from an EMBL/GenBank/DDBJ whole genome shotgun (WGS) entry which is preliminary data.</text>
</comment>
<keyword evidence="3" id="KW-1185">Reference proteome</keyword>
<feature type="transmembrane region" description="Helical" evidence="1">
    <location>
        <begin position="209"/>
        <end position="242"/>
    </location>
</feature>
<evidence type="ECO:0000256" key="1">
    <source>
        <dbReference type="SAM" id="Phobius"/>
    </source>
</evidence>
<evidence type="ECO:0000313" key="3">
    <source>
        <dbReference type="Proteomes" id="UP000435357"/>
    </source>
</evidence>
<gene>
    <name evidence="2" type="ORF">F3059_03385</name>
</gene>
<dbReference type="EMBL" id="WACR01000002">
    <property type="protein sequence ID" value="KAB1065713.1"/>
    <property type="molecule type" value="Genomic_DNA"/>
</dbReference>
<feature type="transmembrane region" description="Helical" evidence="1">
    <location>
        <begin position="74"/>
        <end position="93"/>
    </location>
</feature>
<feature type="transmembrane region" description="Helical" evidence="1">
    <location>
        <begin position="350"/>
        <end position="369"/>
    </location>
</feature>
<feature type="transmembrane region" description="Helical" evidence="1">
    <location>
        <begin position="12"/>
        <end position="30"/>
    </location>
</feature>
<feature type="transmembrane region" description="Helical" evidence="1">
    <location>
        <begin position="99"/>
        <end position="116"/>
    </location>
</feature>
<accession>A0A6N6MA26</accession>
<evidence type="ECO:0008006" key="4">
    <source>
        <dbReference type="Google" id="ProtNLM"/>
    </source>
</evidence>
<feature type="transmembrane region" description="Helical" evidence="1">
    <location>
        <begin position="50"/>
        <end position="67"/>
    </location>
</feature>
<protein>
    <recommendedName>
        <fullName evidence="4">Oligosaccharide repeat unit polymerase</fullName>
    </recommendedName>
</protein>
<organism evidence="2 3">
    <name type="scientific">Salibacter halophilus</name>
    <dbReference type="NCBI Taxonomy" id="1803916"/>
    <lineage>
        <taxon>Bacteria</taxon>
        <taxon>Pseudomonadati</taxon>
        <taxon>Bacteroidota</taxon>
        <taxon>Flavobacteriia</taxon>
        <taxon>Flavobacteriales</taxon>
        <taxon>Salibacteraceae</taxon>
        <taxon>Salibacter</taxon>
    </lineage>
</organism>